<feature type="chain" id="PRO_5002229201" description="Porin" evidence="1">
    <location>
        <begin position="20"/>
        <end position="340"/>
    </location>
</feature>
<dbReference type="Proteomes" id="UP000032046">
    <property type="component" value="Unassembled WGS sequence"/>
</dbReference>
<dbReference type="SUPFAM" id="SSF56935">
    <property type="entry name" value="Porins"/>
    <property type="match status" value="1"/>
</dbReference>
<dbReference type="Pfam" id="PF07396">
    <property type="entry name" value="Porin_O_P"/>
    <property type="match status" value="1"/>
</dbReference>
<evidence type="ECO:0000313" key="2">
    <source>
        <dbReference type="EMBL" id="KIP60078.1"/>
    </source>
</evidence>
<dbReference type="EMBL" id="JXQK01000088">
    <property type="protein sequence ID" value="KIP60078.1"/>
    <property type="molecule type" value="Genomic_DNA"/>
</dbReference>
<comment type="caution">
    <text evidence="2">The sequence shown here is derived from an EMBL/GenBank/DDBJ whole genome shotgun (WGS) entry which is preliminary data.</text>
</comment>
<accession>A0A0D0I2U1</accession>
<dbReference type="GeneID" id="93484445"/>
<sequence>MRHFPLLAIAALCALPTQAQETAPKLKIGAETKVGFYNDRVGGELRHDHSGFKGDQLNVFVDGQINEKVSFAFRQRLNKKIERNDIFQATDWMYVTYQANKNWGVSAGKEIVWIGGYEYEKAPIDIYTASEFWNNVTCFKFGVNAAYTSNSGKDTFFAQFCESSFATADRHDMFAYNLYWTGTHGIWSTTYSLNMMEYEPSKFISYIALGNRFNMGPVTLELDLMNRAASHQTYFFKDCSVMANLIYGVIPMLNIYGKVTYDVNKTDTDADKYVMAGSELTTVSGGLEFFPVKNKKNFRVNLGVAHTSGKNTNPDGTMLNDRLTIQAGVSAKIDLFKMGY</sequence>
<organism evidence="2 3">
    <name type="scientific">Prevotella pectinovora</name>
    <dbReference type="NCBI Taxonomy" id="1602169"/>
    <lineage>
        <taxon>Bacteria</taxon>
        <taxon>Pseudomonadati</taxon>
        <taxon>Bacteroidota</taxon>
        <taxon>Bacteroidia</taxon>
        <taxon>Bacteroidales</taxon>
        <taxon>Prevotellaceae</taxon>
        <taxon>Prevotella</taxon>
    </lineage>
</organism>
<keyword evidence="1" id="KW-0732">Signal</keyword>
<proteinExistence type="predicted"/>
<feature type="signal peptide" evidence="1">
    <location>
        <begin position="1"/>
        <end position="19"/>
    </location>
</feature>
<evidence type="ECO:0000256" key="1">
    <source>
        <dbReference type="SAM" id="SignalP"/>
    </source>
</evidence>
<keyword evidence="3" id="KW-1185">Reference proteome</keyword>
<evidence type="ECO:0000313" key="3">
    <source>
        <dbReference type="Proteomes" id="UP000032046"/>
    </source>
</evidence>
<reference evidence="2 3" key="1">
    <citation type="submission" date="2015-01" db="EMBL/GenBank/DDBJ databases">
        <title>Comparative genomics of non-oral Prevotella species.</title>
        <authorList>
            <person name="Accetto T."/>
            <person name="Nograsek B."/>
            <person name="Avgustin G."/>
        </authorList>
    </citation>
    <scope>NUCLEOTIDE SEQUENCE [LARGE SCALE GENOMIC DNA]</scope>
    <source>
        <strain evidence="2 3">P5-119</strain>
    </source>
</reference>
<gene>
    <name evidence="2" type="ORF">ST44_12070</name>
</gene>
<protein>
    <recommendedName>
        <fullName evidence="4">Porin</fullName>
    </recommendedName>
</protein>
<dbReference type="InterPro" id="IPR010870">
    <property type="entry name" value="Porin_O/P"/>
</dbReference>
<evidence type="ECO:0008006" key="4">
    <source>
        <dbReference type="Google" id="ProtNLM"/>
    </source>
</evidence>
<dbReference type="STRING" id="1602171.ST44_12070"/>
<dbReference type="RefSeq" id="WP_042520144.1">
    <property type="nucleotide sequence ID" value="NZ_JAXESS010000068.1"/>
</dbReference>
<name>A0A0D0I2U1_9BACT</name>
<dbReference type="AlphaFoldDB" id="A0A0D0I2U1"/>